<gene>
    <name evidence="3" type="ORF">A1OK_10355</name>
</gene>
<dbReference type="GO" id="GO:0009279">
    <property type="term" value="C:cell outer membrane"/>
    <property type="evidence" value="ECO:0007669"/>
    <property type="project" value="InterPro"/>
</dbReference>
<sequence length="254" mass="27728">MRKSVVALSVLAAAAAVPAQAEYLFGFGGMYADYQVWDHGIGNDNDNFGGDISDRNQAVVGIEGGAGFTWGQIYGFYDYEGVDRGTGNRGASAKGTIHYNLTDSGVSLYAQIYNTDKDEDGRGGALHEQNRVLGLGYTGLNGDGWAFTPFIGVHEINSGDIKGANGGMAGFVGFYNTNIGSQNFTFSSWAEYEFGRQEAYAAVQGDDWGLNGSVNAMWNINQNWSTGVLYRYTVNKLARKDYQDIMIYRVQYNF</sequence>
<reference evidence="3 4" key="1">
    <citation type="journal article" date="2012" name="Science">
        <title>Ecological populations of bacteria act as socially cohesive units of antibiotic production and resistance.</title>
        <authorList>
            <person name="Cordero O.X."/>
            <person name="Wildschutte H."/>
            <person name="Kirkup B."/>
            <person name="Proehl S."/>
            <person name="Ngo L."/>
            <person name="Hussain F."/>
            <person name="Le Roux F."/>
            <person name="Mincer T."/>
            <person name="Polz M.F."/>
        </authorList>
    </citation>
    <scope>NUCLEOTIDE SEQUENCE [LARGE SCALE GENOMIC DNA]</scope>
    <source>
        <strain evidence="3 4">FF-454</strain>
    </source>
</reference>
<dbReference type="Pfam" id="PF03502">
    <property type="entry name" value="Channel_Tsx"/>
    <property type="match status" value="1"/>
</dbReference>
<dbReference type="InterPro" id="IPR018013">
    <property type="entry name" value="Channel_Tsx-like"/>
</dbReference>
<feature type="chain" id="PRO_5009172395" description="Porin" evidence="2">
    <location>
        <begin position="22"/>
        <end position="254"/>
    </location>
</feature>
<dbReference type="InterPro" id="IPR036777">
    <property type="entry name" value="Channel_Tsx-like_sf"/>
</dbReference>
<dbReference type="Proteomes" id="UP000095039">
    <property type="component" value="Unassembled WGS sequence"/>
</dbReference>
<dbReference type="EMBL" id="AJWN02000063">
    <property type="protein sequence ID" value="OEE60687.1"/>
    <property type="molecule type" value="Genomic_DNA"/>
</dbReference>
<evidence type="ECO:0000256" key="1">
    <source>
        <dbReference type="ARBA" id="ARBA00008728"/>
    </source>
</evidence>
<evidence type="ECO:0008006" key="5">
    <source>
        <dbReference type="Google" id="ProtNLM"/>
    </source>
</evidence>
<comment type="caution">
    <text evidence="3">The sequence shown here is derived from an EMBL/GenBank/DDBJ whole genome shotgun (WGS) entry which is preliminary data.</text>
</comment>
<keyword evidence="4" id="KW-1185">Reference proteome</keyword>
<feature type="signal peptide" evidence="2">
    <location>
        <begin position="1"/>
        <end position="21"/>
    </location>
</feature>
<comment type="similarity">
    <text evidence="1">Belongs to the nucleoside-specific channel-forming outer membrane porin (Tsx) (TC 1.B.10) family.</text>
</comment>
<evidence type="ECO:0000256" key="2">
    <source>
        <dbReference type="SAM" id="SignalP"/>
    </source>
</evidence>
<dbReference type="AlphaFoldDB" id="A0A1E5C5G6"/>
<accession>A0A1E5C5G6</accession>
<proteinExistence type="inferred from homology"/>
<dbReference type="RefSeq" id="WP_016959709.1">
    <property type="nucleotide sequence ID" value="NZ_AJWN02000063.1"/>
</dbReference>
<keyword evidence="2" id="KW-0732">Signal</keyword>
<dbReference type="SUPFAM" id="SSF111364">
    <property type="entry name" value="Tsx-like channel"/>
    <property type="match status" value="1"/>
</dbReference>
<name>A0A1E5C5G6_9GAMM</name>
<protein>
    <recommendedName>
        <fullName evidence="5">Porin</fullName>
    </recommendedName>
</protein>
<organism evidence="3 4">
    <name type="scientific">Enterovibrio norvegicus FF-454</name>
    <dbReference type="NCBI Taxonomy" id="1185651"/>
    <lineage>
        <taxon>Bacteria</taxon>
        <taxon>Pseudomonadati</taxon>
        <taxon>Pseudomonadota</taxon>
        <taxon>Gammaproteobacteria</taxon>
        <taxon>Vibrionales</taxon>
        <taxon>Vibrionaceae</taxon>
        <taxon>Enterovibrio</taxon>
    </lineage>
</organism>
<evidence type="ECO:0000313" key="3">
    <source>
        <dbReference type="EMBL" id="OEE60687.1"/>
    </source>
</evidence>
<evidence type="ECO:0000313" key="4">
    <source>
        <dbReference type="Proteomes" id="UP000095039"/>
    </source>
</evidence>